<reference evidence="3 4" key="1">
    <citation type="journal article" date="2020" name="Insects">
        <title>Bacteria Belonging to Pseudomonas typographi sp. nov. from the Bark Beetle Ips typographus Have Genomic Potential to Aid in the Host Ecology.</title>
        <authorList>
            <person name="Peral-Aranega E."/>
            <person name="Saati-Santamaria Z."/>
            <person name="Kolarik M."/>
            <person name="Rivas R."/>
            <person name="Garcia-Fraile P."/>
        </authorList>
    </citation>
    <scope>NUCLEOTIDE SEQUENCE [LARGE SCALE GENOMIC DNA]</scope>
    <source>
        <strain evidence="3 4">CA3A</strain>
    </source>
</reference>
<gene>
    <name evidence="3" type="ORF">HAQ05_21570</name>
</gene>
<sequence length="1548" mass="170755">MKTTLSVFNEVALHASLVGDVARRLVKRPSLYHLANQLIAQAYAVDYPGTSVQPKYLTLVTPIYQDEDHQVFQGYDCSGLAWVLIDRHIHDQTLNFVEGYQFITDQPEAERPRKLPIRMDDVTRWVDELSRGLTRRYCESLVSFWNAHDHTGISLWEWVGRALRESARHETDLARREGRLSVPEAAVLTAAAAPSADAAALAATDGFLAIGTGTAMLPLPAMMEPCLALAAPGAMNGQGPWVTYSPIAGLKRFETSQQLASHIADQLDAEVFTQAPELTIEAPLGNAFDAMARRLLEQQLDHLAQVRRLTQGTSVEAPSLDLIYDLITCMLEVDRVREKRDAKRIKEQLPAWLANASDADKRRYAEGLGRLAVSPAAFSTSVLFNGIGTIEAFTAERLSEQMRADQPDQVLPAVEDIEIVLSRVPNALLGIVNAGDFTVQEQRISVVELAIDNLAGRPPGQLSVAAAHGTVLPAWCNAAYVQRLVTAVDIGRNYLALLQSQLTGQGPGVAARRSAFIHQLQIQLPLIALELKLKGQNGLTNDTVRLVRHAVADVAACDMPAALFRLAWQAGPQLPLDVVRAVYVIAPRDGRDGPRVLYTPLDRTVLRGFASQQALDQALREEGDLQGFMLAWLPDAVRARYSGGGLDQPHIIRFGQGNEFAPLNVPGPATLREQPITQQWGEAVYDECVAALITVADRRSVSNAENRWVSYKALGWVVFNGLLPVLSGPVATAGWMLQAFEALNEVFEAQAGQQPQQAEAAFNELLFNLAFYLFAEALKLPGAWALPPARAATEAAAESVLPGALRPRLGTTDHGAEQTVPRVLDSGPLELNWASPRGQLAPKVYNALLALRVDAPNNVGSPVPFGPARGLVLAGDRFLAALPQGWFEVALVADSEDMFIVDPAAPERRGPPIRRDEAGRFQLDLGLRLRGGQVRRPASDPRVNEVNRQFNDWLKRSNAQSQKMLFTFNLIETTLKSDRPHRYEEAIRLRDNYQATATGLVTEAVEIRQALEQVNRHAAVPNYASRVAAARHIEASLLVDLARNRQLQIIEQTFRRRRGLAEGAREQINDDSYLEYLRTVSQWMSELVELNHRMDETIEALGEIPGEGVKHRRTLLPQFAEIPSALDWRISRLRAWGTLALREVTDALPEAGVDLAGYLPQAQRALGSFDLALDGIAARSVGSVQPAPATWSQSAATLDTVALELTAVRDGLAFMCEGQPSLAGNTYLSKIIQEAEALRTEVERELEDVLQEDVRERRRLRKAKQKSKRRQYRAGHRAQPSDRPGPSSSLAVRPNEPEQGAAAKPTDAVTILKSLELIEPMRALEIDSGQRTLNELARQAEQRLAEVPALTAKARRWLSGERIAIEMEELLTGPAQTLERLAARIDQWVARQNQTDLTTEAGSAERLGVRLNGAAAQLRAEGQRLRIETYLRGKPTAQALEYLHGKGKVKILPLSHAKTLKRKEEGNVLREAQINDEHDQPLWYAHFHYNQVGNLLAAHLKTPAQRFEGVAAHLQQQQRGEHVTAIYRGKLPEAVVRALFPDAMTAQR</sequence>
<evidence type="ECO:0000313" key="3">
    <source>
        <dbReference type="EMBL" id="MBD1601272.1"/>
    </source>
</evidence>
<dbReference type="RefSeq" id="WP_190424359.1">
    <property type="nucleotide sequence ID" value="NZ_JAAOCA010000032.1"/>
</dbReference>
<accession>A0ABR7Z749</accession>
<keyword evidence="4" id="KW-1185">Reference proteome</keyword>
<comment type="caution">
    <text evidence="3">The sequence shown here is derived from an EMBL/GenBank/DDBJ whole genome shotgun (WGS) entry which is preliminary data.</text>
</comment>
<organism evidence="3 4">
    <name type="scientific">Pseudomonas typographi</name>
    <dbReference type="NCBI Taxonomy" id="2715964"/>
    <lineage>
        <taxon>Bacteria</taxon>
        <taxon>Pseudomonadati</taxon>
        <taxon>Pseudomonadota</taxon>
        <taxon>Gammaproteobacteria</taxon>
        <taxon>Pseudomonadales</taxon>
        <taxon>Pseudomonadaceae</taxon>
        <taxon>Pseudomonas</taxon>
    </lineage>
</organism>
<name>A0ABR7Z749_9PSED</name>
<dbReference type="Pfam" id="PF20178">
    <property type="entry name" value="ToxA_N"/>
    <property type="match status" value="1"/>
</dbReference>
<feature type="compositionally biased region" description="Basic residues" evidence="1">
    <location>
        <begin position="1259"/>
        <end position="1276"/>
    </location>
</feature>
<dbReference type="Proteomes" id="UP000805841">
    <property type="component" value="Unassembled WGS sequence"/>
</dbReference>
<evidence type="ECO:0000256" key="1">
    <source>
        <dbReference type="SAM" id="MobiDB-lite"/>
    </source>
</evidence>
<protein>
    <recommendedName>
        <fullName evidence="2">Dermonecrotic toxin N-terminal domain-containing protein</fullName>
    </recommendedName>
</protein>
<evidence type="ECO:0000313" key="4">
    <source>
        <dbReference type="Proteomes" id="UP000805841"/>
    </source>
</evidence>
<dbReference type="EMBL" id="JAAOCA010000032">
    <property type="protein sequence ID" value="MBD1601272.1"/>
    <property type="molecule type" value="Genomic_DNA"/>
</dbReference>
<proteinExistence type="predicted"/>
<dbReference type="InterPro" id="IPR046673">
    <property type="entry name" value="ToxA_N"/>
</dbReference>
<feature type="region of interest" description="Disordered" evidence="1">
    <location>
        <begin position="1259"/>
        <end position="1304"/>
    </location>
</feature>
<evidence type="ECO:0000259" key="2">
    <source>
        <dbReference type="Pfam" id="PF20178"/>
    </source>
</evidence>
<feature type="domain" description="Dermonecrotic toxin N-terminal" evidence="2">
    <location>
        <begin position="386"/>
        <end position="621"/>
    </location>
</feature>